<dbReference type="EMBL" id="SKCS01000090">
    <property type="protein sequence ID" value="TNN17528.1"/>
    <property type="molecule type" value="Genomic_DNA"/>
</dbReference>
<gene>
    <name evidence="3" type="ORF">EWB00_010972</name>
</gene>
<dbReference type="PANTHER" id="PTHR11289">
    <property type="entry name" value="BREAST CANCER TYPE 2 SUSCEPTIBILITY PROTEIN BRCA2"/>
    <property type="match status" value="1"/>
</dbReference>
<dbReference type="STRING" id="6182.A0A4Z2DMA7"/>
<evidence type="ECO:0000256" key="1">
    <source>
        <dbReference type="SAM" id="MobiDB-lite"/>
    </source>
</evidence>
<sequence>MTLEVEREQLRIDQNNLITHSQSITSNQQIFCSSAENTSLNAKLRGLLWNIRSKGNKGTEIVNPIKDQCSLKWHLLLVNSTNHKWPSLSPILQLPKYLKFPNDAHYKWSLQTADKLFWLWDMKYIMDTNSENVLPVSYKFNEFTLIPDKFGCVGKQEIIKPTLRKVIEQDDTAARRLILCVSRLDISDQCIKKACLTDGWYQISWHPDPMLTTLITSAKIRVGSKLVTAGAELVVTNPSSSSTNSRRKRKCSSGDAQMDQFGHLYGEDGAAIGVALKLHGNSTRPVSCCSRLGFTTKQPSSGAGLYPVPLCTLSSDGGICSSVRVVIQRRYSLQYMETLEVPEQNADVSTHLIRTNSGSDEPSLKSRGNRRRVFRSERAEEAEVRKFEARRREVIDGALDKLVLNDPNKRRIQPTSEQLMAFGNDGEALLHAILNAPDSMEAELNLTQMQRDAIQLYKESVIHDAVAESVPYRQVTPLLRLKVSGIHPRDIASGYGASITLWSPTDEMLSVLKEGVVVEFYRLQVSVIRANDPFAPPQPLPGFVKPIGVNIPSGFALSLSGGRNTRILTLGHISDLKDVVSLENIPRVYHSRVVLNVSEVYHIITQESQFSTNPFNKGNRDVDLRCLIIAIYHSPLPSNLSNKSYSNVDPSDYSRTIDTPFKYPSSDVDCVYATDVNCKSETCLSVIKFRDSLQTLHLMEIVQVGRVLCFTDLQLHHCQMINSVPKLGQPSRAIPFINLHYTSASNVTSEKPAIRRSSRITSASESDPSVISYLQHVVKDFLYSRSGHEIDLQISNSPLNYTKIVTTSSSTPQSIGLGLSSLLRGRVRSNPVHTTAAKTTPKMSISLENPSPILNLTCQSPSRSVLKQNLPLKEQDFTPIKRFAPTIDCRLSTNNTIPKTTCSYTRTLPNRSASRTGLSRKTRSRPSVPTLLNSSTAGSDKKPTRHELKQSQIVELTNSPPPNIHLLTTEELFTPEPKSKRSRNSQRSNNKCDTSMELSNSKEILEFIQSPGDILGSPVSEKENMPLSDILKIKSPFCNPETLSNSQSGNDSLDSPDVSIADLVKTRQRRQSRLSQPTSTLSPTLHSTPITTKRRLSLKRISK</sequence>
<feature type="region of interest" description="Disordered" evidence="1">
    <location>
        <begin position="353"/>
        <end position="372"/>
    </location>
</feature>
<feature type="domain" description="BRCA2 OB1" evidence="2">
    <location>
        <begin position="161"/>
        <end position="295"/>
    </location>
</feature>
<dbReference type="SUPFAM" id="SSF81878">
    <property type="entry name" value="BRCA2 tower domain"/>
    <property type="match status" value="1"/>
</dbReference>
<dbReference type="PANTHER" id="PTHR11289:SF0">
    <property type="entry name" value="BREAST CANCER TYPE 2 SUSCEPTIBILITY PROTEIN"/>
    <property type="match status" value="1"/>
</dbReference>
<dbReference type="AlphaFoldDB" id="A0A4Z2DMA7"/>
<organism evidence="3 4">
    <name type="scientific">Schistosoma japonicum</name>
    <name type="common">Blood fluke</name>
    <dbReference type="NCBI Taxonomy" id="6182"/>
    <lineage>
        <taxon>Eukaryota</taxon>
        <taxon>Metazoa</taxon>
        <taxon>Spiralia</taxon>
        <taxon>Lophotrochozoa</taxon>
        <taxon>Platyhelminthes</taxon>
        <taxon>Trematoda</taxon>
        <taxon>Digenea</taxon>
        <taxon>Strigeidida</taxon>
        <taxon>Schistosomatoidea</taxon>
        <taxon>Schistosomatidae</taxon>
        <taxon>Schistosoma</taxon>
    </lineage>
</organism>
<reference evidence="3 4" key="1">
    <citation type="submission" date="2019-03" db="EMBL/GenBank/DDBJ databases">
        <title>An improved genome assembly of the fluke Schistosoma japonicum.</title>
        <authorList>
            <person name="Hu W."/>
            <person name="Luo F."/>
            <person name="Yin M."/>
            <person name="Mo X."/>
            <person name="Sun C."/>
            <person name="Wu Q."/>
            <person name="Zhu B."/>
            <person name="Xiang M."/>
            <person name="Wang J."/>
            <person name="Wang Y."/>
            <person name="Zhang T."/>
            <person name="Xu B."/>
            <person name="Zheng H."/>
            <person name="Feng Z."/>
        </authorList>
    </citation>
    <scope>NUCLEOTIDE SEQUENCE [LARGE SCALE GENOMIC DNA]</scope>
    <source>
        <strain evidence="3">HuSjv2</strain>
        <tissue evidence="3">Worms</tissue>
    </source>
</reference>
<dbReference type="Proteomes" id="UP000311919">
    <property type="component" value="Unassembled WGS sequence"/>
</dbReference>
<dbReference type="Gene3D" id="2.40.50.140">
    <property type="entry name" value="Nucleic acid-binding proteins"/>
    <property type="match status" value="2"/>
</dbReference>
<dbReference type="GO" id="GO:0000724">
    <property type="term" value="P:double-strand break repair via homologous recombination"/>
    <property type="evidence" value="ECO:0007669"/>
    <property type="project" value="InterPro"/>
</dbReference>
<feature type="compositionally biased region" description="Low complexity" evidence="1">
    <location>
        <begin position="1073"/>
        <end position="1091"/>
    </location>
</feature>
<feature type="compositionally biased region" description="Polar residues" evidence="1">
    <location>
        <begin position="898"/>
        <end position="917"/>
    </location>
</feature>
<evidence type="ECO:0000313" key="3">
    <source>
        <dbReference type="EMBL" id="TNN17528.1"/>
    </source>
</evidence>
<comment type="caution">
    <text evidence="3">The sequence shown here is derived from an EMBL/GenBank/DDBJ whole genome shotgun (WGS) entry which is preliminary data.</text>
</comment>
<dbReference type="GO" id="GO:0006355">
    <property type="term" value="P:regulation of DNA-templated transcription"/>
    <property type="evidence" value="ECO:0007669"/>
    <property type="project" value="TreeGrafter"/>
</dbReference>
<protein>
    <submittedName>
        <fullName evidence="3">Breast cancer type 2 susceptibility protein isoform 1</fullName>
    </submittedName>
</protein>
<feature type="region of interest" description="Disordered" evidence="1">
    <location>
        <begin position="1066"/>
        <end position="1103"/>
    </location>
</feature>
<evidence type="ECO:0000259" key="2">
    <source>
        <dbReference type="Pfam" id="PF09103"/>
    </source>
</evidence>
<feature type="compositionally biased region" description="Basic residues" evidence="1">
    <location>
        <begin position="1092"/>
        <end position="1103"/>
    </location>
</feature>
<dbReference type="Pfam" id="PF09103">
    <property type="entry name" value="BRCA-2_OB1"/>
    <property type="match status" value="1"/>
</dbReference>
<dbReference type="InterPro" id="IPR012340">
    <property type="entry name" value="NA-bd_OB-fold"/>
</dbReference>
<dbReference type="InterPro" id="IPR015187">
    <property type="entry name" value="BRCA2_OB_1"/>
</dbReference>
<feature type="compositionally biased region" description="Polar residues" evidence="1">
    <location>
        <begin position="925"/>
        <end position="938"/>
    </location>
</feature>
<proteinExistence type="predicted"/>
<dbReference type="OrthoDB" id="21095at2759"/>
<name>A0A4Z2DMA7_SCHJA</name>
<feature type="region of interest" description="Disordered" evidence="1">
    <location>
        <begin position="898"/>
        <end position="996"/>
    </location>
</feature>
<dbReference type="SUPFAM" id="SSF50249">
    <property type="entry name" value="Nucleic acid-binding proteins"/>
    <property type="match status" value="2"/>
</dbReference>
<evidence type="ECO:0000313" key="4">
    <source>
        <dbReference type="Proteomes" id="UP000311919"/>
    </source>
</evidence>
<accession>A0A4Z2DMA7</accession>
<keyword evidence="4" id="KW-1185">Reference proteome</keyword>
<feature type="compositionally biased region" description="Basic and acidic residues" evidence="1">
    <location>
        <begin position="939"/>
        <end position="949"/>
    </location>
</feature>
<dbReference type="InterPro" id="IPR015525">
    <property type="entry name" value="BRCA2"/>
</dbReference>